<proteinExistence type="predicted"/>
<protein>
    <recommendedName>
        <fullName evidence="3">Type II secretion system protein GspC N-terminal domain-containing protein</fullName>
    </recommendedName>
</protein>
<keyword evidence="1" id="KW-0614">Plasmid</keyword>
<evidence type="ECO:0008006" key="3">
    <source>
        <dbReference type="Google" id="ProtNLM"/>
    </source>
</evidence>
<dbReference type="Proteomes" id="UP001321582">
    <property type="component" value="Plasmid pHIC"/>
</dbReference>
<name>A0AAU9DST3_9FUSO</name>
<sequence length="175" mass="20594">MQFKVLLYALILCGVYVSYDMWSETKNSGIDIIKGEELENRISLMKYEKDKRKQKTIENKNKNKYMDKKQEDIGKYIVKLHSKKLFSLSKKKDEKGLKEKSFIRAPELNGVKLVGIINEKENNKVLIIIHDENKIFKEGDIVYGKWKLSQINLDSIIVKNENFFKTIKFKKRVGN</sequence>
<keyword evidence="2" id="KW-1185">Reference proteome</keyword>
<evidence type="ECO:0000313" key="2">
    <source>
        <dbReference type="Proteomes" id="UP001321582"/>
    </source>
</evidence>
<dbReference type="AlphaFoldDB" id="A0AAU9DST3"/>
<evidence type="ECO:0000313" key="1">
    <source>
        <dbReference type="EMBL" id="BDU51703.1"/>
    </source>
</evidence>
<reference evidence="1 2" key="1">
    <citation type="submission" date="2022-11" db="EMBL/GenBank/DDBJ databases">
        <title>Haliovirga abyssi gen. nov., sp. nov., a mesophilic fermentative bacterium isolated from the Iheya North hydrothermal field and the proposal of Haliovirgaceae fam. nov.</title>
        <authorList>
            <person name="Miyazaki U."/>
            <person name="Tame A."/>
            <person name="Miyazaki J."/>
            <person name="Takai K."/>
            <person name="Sawayama S."/>
            <person name="Kitajima M."/>
            <person name="Okamoto A."/>
            <person name="Nakagawa S."/>
        </authorList>
    </citation>
    <scope>NUCLEOTIDE SEQUENCE [LARGE SCALE GENOMIC DNA]</scope>
    <source>
        <strain evidence="1 2">IC12</strain>
        <plasmid evidence="1 2">pHIC</plasmid>
    </source>
</reference>
<gene>
    <name evidence="1" type="ORF">HLVA_22720</name>
</gene>
<dbReference type="RefSeq" id="WP_307905567.1">
    <property type="nucleotide sequence ID" value="NZ_AP027060.1"/>
</dbReference>
<dbReference type="EMBL" id="AP027060">
    <property type="protein sequence ID" value="BDU51703.1"/>
    <property type="molecule type" value="Genomic_DNA"/>
</dbReference>
<geneLocation type="plasmid" evidence="1 2">
    <name>pHIC</name>
</geneLocation>
<accession>A0AAU9DST3</accession>
<dbReference type="KEGG" id="haby:HLVA_22720"/>
<organism evidence="1 2">
    <name type="scientific">Haliovirga abyssi</name>
    <dbReference type="NCBI Taxonomy" id="2996794"/>
    <lineage>
        <taxon>Bacteria</taxon>
        <taxon>Fusobacteriati</taxon>
        <taxon>Fusobacteriota</taxon>
        <taxon>Fusobacteriia</taxon>
        <taxon>Fusobacteriales</taxon>
        <taxon>Haliovirgaceae</taxon>
        <taxon>Haliovirga</taxon>
    </lineage>
</organism>